<dbReference type="SUPFAM" id="SSF55961">
    <property type="entry name" value="Bet v1-like"/>
    <property type="match status" value="1"/>
</dbReference>
<name>A0A918RRI2_9GAMM</name>
<sequence>MKAEFYSQQINKLLSMVELGRGDESASVQTLEASDYRCESRLSDEKAMFRRLPLMIAHTSEIANPGDYLVREVDGRSWLITRDQSGVVHALMNYCQHRGTKLEHSESGCKKRFSCPYHAWTYGADGRLLAVPRSDLFPGLDKTELGLPRGHIEEAYGFLWLIQETGTTKPPSIERYLNGLGPEFEALKLGSYSVYFDKTRHLNANWKFPIYAFLESYHIATLHRDSIAEFFVKNVAFSETFGPHIRSFVPRKNVDELRSADLSAQSMAEYITPTNIIFPNVCMIAHPTSYTVIAMWPGDKPGTSTWRHMLLVPELPSSDAQKAHYDKTVAVLDGVTYEREDFWVSEQLQQGVDAGAIDKLVLGKNELMLKVFSDTVDRYLKQTDM</sequence>
<evidence type="ECO:0000256" key="1">
    <source>
        <dbReference type="ARBA" id="ARBA00001962"/>
    </source>
</evidence>
<organism evidence="8 9">
    <name type="scientific">Arenicella chitinivorans</name>
    <dbReference type="NCBI Taxonomy" id="1329800"/>
    <lineage>
        <taxon>Bacteria</taxon>
        <taxon>Pseudomonadati</taxon>
        <taxon>Pseudomonadota</taxon>
        <taxon>Gammaproteobacteria</taxon>
        <taxon>Arenicellales</taxon>
        <taxon>Arenicellaceae</taxon>
        <taxon>Arenicella</taxon>
    </lineage>
</organism>
<gene>
    <name evidence="8" type="ORF">GCM10008090_17610</name>
</gene>
<comment type="caution">
    <text evidence="8">The sequence shown here is derived from an EMBL/GenBank/DDBJ whole genome shotgun (WGS) entry which is preliminary data.</text>
</comment>
<reference evidence="8" key="2">
    <citation type="submission" date="2020-09" db="EMBL/GenBank/DDBJ databases">
        <authorList>
            <person name="Sun Q."/>
            <person name="Kim S."/>
        </authorList>
    </citation>
    <scope>NUCLEOTIDE SEQUENCE</scope>
    <source>
        <strain evidence="8">KCTC 12711</strain>
    </source>
</reference>
<evidence type="ECO:0000256" key="2">
    <source>
        <dbReference type="ARBA" id="ARBA00022714"/>
    </source>
</evidence>
<dbReference type="PANTHER" id="PTHR43756:SF5">
    <property type="entry name" value="CHOLINE MONOOXYGENASE, CHLOROPLASTIC"/>
    <property type="match status" value="1"/>
</dbReference>
<evidence type="ECO:0000256" key="3">
    <source>
        <dbReference type="ARBA" id="ARBA00022723"/>
    </source>
</evidence>
<dbReference type="InterPro" id="IPR017941">
    <property type="entry name" value="Rieske_2Fe-2S"/>
</dbReference>
<dbReference type="PRINTS" id="PR00090">
    <property type="entry name" value="RNGDIOXGNASE"/>
</dbReference>
<dbReference type="InterPro" id="IPR015879">
    <property type="entry name" value="Ring_hydroxy_dOase_asu_C_dom"/>
</dbReference>
<dbReference type="InterPro" id="IPR001663">
    <property type="entry name" value="Rng_hydr_dOase-A"/>
</dbReference>
<comment type="cofactor">
    <cofactor evidence="1">
        <name>Fe cation</name>
        <dbReference type="ChEBI" id="CHEBI:24875"/>
    </cofactor>
</comment>
<accession>A0A918RRI2</accession>
<keyword evidence="6" id="KW-0411">Iron-sulfur</keyword>
<keyword evidence="2" id="KW-0001">2Fe-2S</keyword>
<dbReference type="CDD" id="cd03469">
    <property type="entry name" value="Rieske_RO_Alpha_N"/>
    <property type="match status" value="1"/>
</dbReference>
<evidence type="ECO:0000313" key="8">
    <source>
        <dbReference type="EMBL" id="GHA08239.1"/>
    </source>
</evidence>
<dbReference type="Pfam" id="PF00355">
    <property type="entry name" value="Rieske"/>
    <property type="match status" value="1"/>
</dbReference>
<reference evidence="8" key="1">
    <citation type="journal article" date="2014" name="Int. J. Syst. Evol. Microbiol.">
        <title>Complete genome sequence of Corynebacterium casei LMG S-19264T (=DSM 44701T), isolated from a smear-ripened cheese.</title>
        <authorList>
            <consortium name="US DOE Joint Genome Institute (JGI-PGF)"/>
            <person name="Walter F."/>
            <person name="Albersmeier A."/>
            <person name="Kalinowski J."/>
            <person name="Ruckert C."/>
        </authorList>
    </citation>
    <scope>NUCLEOTIDE SEQUENCE</scope>
    <source>
        <strain evidence="8">KCTC 12711</strain>
    </source>
</reference>
<dbReference type="GO" id="GO:0016491">
    <property type="term" value="F:oxidoreductase activity"/>
    <property type="evidence" value="ECO:0007669"/>
    <property type="project" value="UniProtKB-KW"/>
</dbReference>
<keyword evidence="3" id="KW-0479">Metal-binding</keyword>
<dbReference type="GO" id="GO:0051537">
    <property type="term" value="F:2 iron, 2 sulfur cluster binding"/>
    <property type="evidence" value="ECO:0007669"/>
    <property type="project" value="UniProtKB-KW"/>
</dbReference>
<feature type="domain" description="Rieske" evidence="7">
    <location>
        <begin position="54"/>
        <end position="161"/>
    </location>
</feature>
<dbReference type="PROSITE" id="PS51296">
    <property type="entry name" value="RIESKE"/>
    <property type="match status" value="1"/>
</dbReference>
<evidence type="ECO:0000256" key="4">
    <source>
        <dbReference type="ARBA" id="ARBA00023002"/>
    </source>
</evidence>
<dbReference type="Gene3D" id="3.90.380.10">
    <property type="entry name" value="Naphthalene 1,2-dioxygenase Alpha Subunit, Chain A, domain 1"/>
    <property type="match status" value="2"/>
</dbReference>
<keyword evidence="5" id="KW-0408">Iron</keyword>
<keyword evidence="9" id="KW-1185">Reference proteome</keyword>
<evidence type="ECO:0000256" key="5">
    <source>
        <dbReference type="ARBA" id="ARBA00023004"/>
    </source>
</evidence>
<dbReference type="EMBL" id="BMXA01000002">
    <property type="protein sequence ID" value="GHA08239.1"/>
    <property type="molecule type" value="Genomic_DNA"/>
</dbReference>
<dbReference type="GO" id="GO:0005506">
    <property type="term" value="F:iron ion binding"/>
    <property type="evidence" value="ECO:0007669"/>
    <property type="project" value="InterPro"/>
</dbReference>
<dbReference type="AlphaFoldDB" id="A0A918RRI2"/>
<dbReference type="InterPro" id="IPR036922">
    <property type="entry name" value="Rieske_2Fe-2S_sf"/>
</dbReference>
<protein>
    <submittedName>
        <fullName evidence="8">Ribosomal subunit interface protein</fullName>
    </submittedName>
</protein>
<evidence type="ECO:0000256" key="6">
    <source>
        <dbReference type="ARBA" id="ARBA00023014"/>
    </source>
</evidence>
<dbReference type="Proteomes" id="UP000614811">
    <property type="component" value="Unassembled WGS sequence"/>
</dbReference>
<proteinExistence type="predicted"/>
<dbReference type="Pfam" id="PF00848">
    <property type="entry name" value="Ring_hydroxyl_A"/>
    <property type="match status" value="1"/>
</dbReference>
<dbReference type="PANTHER" id="PTHR43756">
    <property type="entry name" value="CHOLINE MONOOXYGENASE, CHLOROPLASTIC"/>
    <property type="match status" value="1"/>
</dbReference>
<evidence type="ECO:0000313" key="9">
    <source>
        <dbReference type="Proteomes" id="UP000614811"/>
    </source>
</evidence>
<dbReference type="Gene3D" id="2.102.10.10">
    <property type="entry name" value="Rieske [2Fe-2S] iron-sulphur domain"/>
    <property type="match status" value="1"/>
</dbReference>
<dbReference type="RefSeq" id="WP_189399923.1">
    <property type="nucleotide sequence ID" value="NZ_BMXA01000002.1"/>
</dbReference>
<dbReference type="SUPFAM" id="SSF50022">
    <property type="entry name" value="ISP domain"/>
    <property type="match status" value="1"/>
</dbReference>
<keyword evidence="4" id="KW-0560">Oxidoreductase</keyword>
<evidence type="ECO:0000259" key="7">
    <source>
        <dbReference type="PROSITE" id="PS51296"/>
    </source>
</evidence>